<dbReference type="SUPFAM" id="SSF47598">
    <property type="entry name" value="Ribbon-helix-helix"/>
    <property type="match status" value="1"/>
</dbReference>
<dbReference type="InterPro" id="IPR008651">
    <property type="entry name" value="Uncharacterised_HicB"/>
</dbReference>
<dbReference type="SUPFAM" id="SSF143100">
    <property type="entry name" value="TTHA1013/TTHA0281-like"/>
    <property type="match status" value="1"/>
</dbReference>
<keyword evidence="2" id="KW-1185">Reference proteome</keyword>
<dbReference type="Pfam" id="PF05534">
    <property type="entry name" value="HicB"/>
    <property type="match status" value="1"/>
</dbReference>
<dbReference type="GO" id="GO:0006355">
    <property type="term" value="P:regulation of DNA-templated transcription"/>
    <property type="evidence" value="ECO:0007669"/>
    <property type="project" value="InterPro"/>
</dbReference>
<dbReference type="Gene3D" id="3.30.160.250">
    <property type="match status" value="1"/>
</dbReference>
<comment type="caution">
    <text evidence="1">The sequence shown here is derived from an EMBL/GenBank/DDBJ whole genome shotgun (WGS) entry which is preliminary data.</text>
</comment>
<dbReference type="Proteomes" id="UP000004221">
    <property type="component" value="Unassembled WGS sequence"/>
</dbReference>
<accession>I4EIK8</accession>
<protein>
    <recommendedName>
        <fullName evidence="3">HicB-like antitoxin of toxin-antitoxin system domain-containing protein</fullName>
    </recommendedName>
</protein>
<evidence type="ECO:0000313" key="2">
    <source>
        <dbReference type="Proteomes" id="UP000004221"/>
    </source>
</evidence>
<reference evidence="1 2" key="1">
    <citation type="journal article" date="2012" name="ISME J.">
        <title>Nitrification expanded: discovery, physiology and genomics of a nitrite-oxidizing bacterium from the phylum Chloroflexi.</title>
        <authorList>
            <person name="Sorokin D.Y."/>
            <person name="Lucker S."/>
            <person name="Vejmelkova D."/>
            <person name="Kostrikina N.A."/>
            <person name="Kleerebezem R."/>
            <person name="Rijpstra W.I."/>
            <person name="Damste J.S."/>
            <person name="Le Paslier D."/>
            <person name="Muyzer G."/>
            <person name="Wagner M."/>
            <person name="van Loosdrecht M.C."/>
            <person name="Daims H."/>
        </authorList>
    </citation>
    <scope>NUCLEOTIDE SEQUENCE [LARGE SCALE GENOMIC DNA]</scope>
    <source>
        <strain evidence="2">none</strain>
    </source>
</reference>
<dbReference type="InterPro" id="IPR013321">
    <property type="entry name" value="Arc_rbn_hlx_hlx"/>
</dbReference>
<name>I4EIK8_9BACT</name>
<gene>
    <name evidence="1" type="ORF">NITHO_3530001</name>
</gene>
<dbReference type="AlphaFoldDB" id="I4EIK8"/>
<dbReference type="EMBL" id="CAGS01000283">
    <property type="protein sequence ID" value="CCF84520.1"/>
    <property type="molecule type" value="Genomic_DNA"/>
</dbReference>
<proteinExistence type="predicted"/>
<dbReference type="InterPro" id="IPR035069">
    <property type="entry name" value="TTHA1013/TTHA0281-like"/>
</dbReference>
<evidence type="ECO:0000313" key="1">
    <source>
        <dbReference type="EMBL" id="CCF84520.1"/>
    </source>
</evidence>
<sequence>MEEADRKPLNYYLGLEYPFVVVAHPDGDYVISFPDLPGCMTQVESLAEVGPMAEEARNLWIETAYDHGIAIPPPSYPEEYSGKFNLRLPRSLHRSLAESAERNGVSLNQYVVMLLSRGDVQARMEHQMDRLEDKIDAIHERFPYHVTGVPTSS</sequence>
<organism evidence="1 2">
    <name type="scientific">Nitrolancea hollandica Lb</name>
    <dbReference type="NCBI Taxonomy" id="1129897"/>
    <lineage>
        <taxon>Bacteria</taxon>
        <taxon>Pseudomonadati</taxon>
        <taxon>Thermomicrobiota</taxon>
        <taxon>Thermomicrobia</taxon>
        <taxon>Sphaerobacterales</taxon>
        <taxon>Sphaerobacterineae</taxon>
        <taxon>Sphaerobacteraceae</taxon>
        <taxon>Nitrolancea</taxon>
    </lineage>
</organism>
<evidence type="ECO:0008006" key="3">
    <source>
        <dbReference type="Google" id="ProtNLM"/>
    </source>
</evidence>
<dbReference type="Gene3D" id="1.10.1220.10">
    <property type="entry name" value="Met repressor-like"/>
    <property type="match status" value="1"/>
</dbReference>
<dbReference type="InterPro" id="IPR010985">
    <property type="entry name" value="Ribbon_hlx_hlx"/>
</dbReference>